<accession>A0A422NX62</accession>
<dbReference type="GeneID" id="40320452"/>
<keyword evidence="3" id="KW-1185">Reference proteome</keyword>
<dbReference type="OrthoDB" id="247568at2759"/>
<comment type="caution">
    <text evidence="2">The sequence shown here is derived from an EMBL/GenBank/DDBJ whole genome shotgun (WGS) entry which is preliminary data.</text>
</comment>
<proteinExistence type="predicted"/>
<feature type="region of interest" description="Disordered" evidence="1">
    <location>
        <begin position="61"/>
        <end position="85"/>
    </location>
</feature>
<gene>
    <name evidence="2" type="ORF">Tco025E_06841</name>
</gene>
<organism evidence="2 3">
    <name type="scientific">Trypanosoma conorhini</name>
    <dbReference type="NCBI Taxonomy" id="83891"/>
    <lineage>
        <taxon>Eukaryota</taxon>
        <taxon>Discoba</taxon>
        <taxon>Euglenozoa</taxon>
        <taxon>Kinetoplastea</taxon>
        <taxon>Metakinetoplastina</taxon>
        <taxon>Trypanosomatida</taxon>
        <taxon>Trypanosomatidae</taxon>
        <taxon>Trypanosoma</taxon>
    </lineage>
</organism>
<sequence>MAYFTVHYGNNEAMMFNAECSVGALVDRMLELLAPHTAGYTRLELLPINFVLEQFRPPAGLGASARGGQPPHEAGNDAAAAPSASALKSPPFTGAIPFVGLATRAVESYADAVLGGATAAALPPSTPAVSPSPSAGGASASAAAAAACGGGPTAPSPALQSSYVLLGCRHHPYHHPPLPPATTTAAAARERTGTAVALGLAAPTSAGNRAASAATRRTRASDAVATPQQIATLHRAQVVAAAPIVAAPASRGSICSNAAGSWTAAPAQGSAPSVDPATLLLYNNGLALGGAGTAAWRRNFSHYLTTLLLPQAGEATTATTTTTTTTAPPCDAERQRATLTETANSHSESAPVDSAVLLPAAATGLFKTPAPPITNYDVLWRGPRGEHIRLQEALDERVFTDIDTKKKKPKKS</sequence>
<evidence type="ECO:0000313" key="3">
    <source>
        <dbReference type="Proteomes" id="UP000284403"/>
    </source>
</evidence>
<dbReference type="Proteomes" id="UP000284403">
    <property type="component" value="Unassembled WGS sequence"/>
</dbReference>
<name>A0A422NX62_9TRYP</name>
<dbReference type="EMBL" id="MKKU01000490">
    <property type="protein sequence ID" value="RNF10122.1"/>
    <property type="molecule type" value="Genomic_DNA"/>
</dbReference>
<dbReference type="RefSeq" id="XP_029226165.1">
    <property type="nucleotide sequence ID" value="XM_029373709.1"/>
</dbReference>
<dbReference type="AlphaFoldDB" id="A0A422NX62"/>
<evidence type="ECO:0000256" key="1">
    <source>
        <dbReference type="SAM" id="MobiDB-lite"/>
    </source>
</evidence>
<protein>
    <submittedName>
        <fullName evidence="2">Uncharacterized protein</fullName>
    </submittedName>
</protein>
<evidence type="ECO:0000313" key="2">
    <source>
        <dbReference type="EMBL" id="RNF10122.1"/>
    </source>
</evidence>
<reference evidence="2 3" key="1">
    <citation type="journal article" date="2018" name="BMC Genomics">
        <title>Genomic comparison of Trypanosoma conorhini and Trypanosoma rangeli to Trypanosoma cruzi strains of high and low virulence.</title>
        <authorList>
            <person name="Bradwell K.R."/>
            <person name="Koparde V.N."/>
            <person name="Matveyev A.V."/>
            <person name="Serrano M.G."/>
            <person name="Alves J.M."/>
            <person name="Parikh H."/>
            <person name="Huang B."/>
            <person name="Lee V."/>
            <person name="Espinosa-Alvarez O."/>
            <person name="Ortiz P.A."/>
            <person name="Costa-Martins A.G."/>
            <person name="Teixeira M.M."/>
            <person name="Buck G.A."/>
        </authorList>
    </citation>
    <scope>NUCLEOTIDE SEQUENCE [LARGE SCALE GENOMIC DNA]</scope>
    <source>
        <strain evidence="2 3">025E</strain>
    </source>
</reference>